<proteinExistence type="predicted"/>
<keyword evidence="2" id="KW-1185">Reference proteome</keyword>
<gene>
    <name evidence="1" type="ORF">H8F21_14400</name>
</gene>
<accession>A0ABS2BZ44</accession>
<dbReference type="EMBL" id="JACOPV010000008">
    <property type="protein sequence ID" value="MBM5458755.1"/>
    <property type="molecule type" value="Genomic_DNA"/>
</dbReference>
<sequence length="138" mass="15058">MQIQTMKWNLTSLKRRYDGLHRDMYTIAAREVPMGLPVAEFAAAAIAEALAGLAEPTAYPDPAALGNSVIRAAYEILHGCTLKPEISQHLDVKTVASVAQRLNDHLPAETLEADSHEWVMFDAHDGGFVHLSQVPGAR</sequence>
<organism evidence="1 2">
    <name type="scientific">Pseudomonas arcuscaelestis</name>
    <dbReference type="NCBI Taxonomy" id="2710591"/>
    <lineage>
        <taxon>Bacteria</taxon>
        <taxon>Pseudomonadati</taxon>
        <taxon>Pseudomonadota</taxon>
        <taxon>Gammaproteobacteria</taxon>
        <taxon>Pseudomonadales</taxon>
        <taxon>Pseudomonadaceae</taxon>
        <taxon>Pseudomonas</taxon>
    </lineage>
</organism>
<dbReference type="Proteomes" id="UP000745663">
    <property type="component" value="Unassembled WGS sequence"/>
</dbReference>
<evidence type="ECO:0000313" key="1">
    <source>
        <dbReference type="EMBL" id="MBM5458755.1"/>
    </source>
</evidence>
<evidence type="ECO:0000313" key="2">
    <source>
        <dbReference type="Proteomes" id="UP000745663"/>
    </source>
</evidence>
<dbReference type="RefSeq" id="WP_203584689.1">
    <property type="nucleotide sequence ID" value="NZ_JACOPV010000008.1"/>
</dbReference>
<reference evidence="1 2" key="1">
    <citation type="submission" date="2020-08" db="EMBL/GenBank/DDBJ databases">
        <title>Description of novel Pseudomonas species.</title>
        <authorList>
            <person name="Duman M."/>
            <person name="Mulet M."/>
            <person name="Altun S."/>
            <person name="Saticioglu I.B."/>
            <person name="Lalucat J."/>
            <person name="Garcia-Valdes E."/>
        </authorList>
    </citation>
    <scope>NUCLEOTIDE SEQUENCE [LARGE SCALE GENOMIC DNA]</scope>
    <source>
        <strain evidence="1 2">P66</strain>
    </source>
</reference>
<name>A0ABS2BZ44_9PSED</name>
<protein>
    <submittedName>
        <fullName evidence="1">Uncharacterized protein</fullName>
    </submittedName>
</protein>
<comment type="caution">
    <text evidence="1">The sequence shown here is derived from an EMBL/GenBank/DDBJ whole genome shotgun (WGS) entry which is preliminary data.</text>
</comment>